<reference evidence="1 2" key="1">
    <citation type="submission" date="2020-10" db="EMBL/GenBank/DDBJ databases">
        <title>Identification of Nocardia species via Next-generation sequencing and recognition of intraspecies genetic diversity.</title>
        <authorList>
            <person name="Li P."/>
            <person name="Li P."/>
            <person name="Lu B."/>
        </authorList>
    </citation>
    <scope>NUCLEOTIDE SEQUENCE [LARGE SCALE GENOMIC DNA]</scope>
    <source>
        <strain evidence="1 2">BJ06-0143</strain>
    </source>
</reference>
<comment type="caution">
    <text evidence="1">The sequence shown here is derived from an EMBL/GenBank/DDBJ whole genome shotgun (WGS) entry which is preliminary data.</text>
</comment>
<dbReference type="EMBL" id="JADLQN010000020">
    <property type="protein sequence ID" value="MBF6358474.1"/>
    <property type="molecule type" value="Genomic_DNA"/>
</dbReference>
<keyword evidence="2" id="KW-1185">Reference proteome</keyword>
<evidence type="ECO:0000313" key="1">
    <source>
        <dbReference type="EMBL" id="MBF6358474.1"/>
    </source>
</evidence>
<sequence>MTITPAAICSMRECTAPATDLFAYQWHNRTHQQPRCHAHYLQGLRNNRYLATDPADRY</sequence>
<accession>A0ABS0DJ58</accession>
<name>A0ABS0DJ58_9NOCA</name>
<evidence type="ECO:0000313" key="2">
    <source>
        <dbReference type="Proteomes" id="UP000707731"/>
    </source>
</evidence>
<protein>
    <submittedName>
        <fullName evidence="1">Uncharacterized protein</fullName>
    </submittedName>
</protein>
<gene>
    <name evidence="1" type="ORF">IU449_28665</name>
</gene>
<proteinExistence type="predicted"/>
<organism evidence="1 2">
    <name type="scientific">Nocardia higoensis</name>
    <dbReference type="NCBI Taxonomy" id="228599"/>
    <lineage>
        <taxon>Bacteria</taxon>
        <taxon>Bacillati</taxon>
        <taxon>Actinomycetota</taxon>
        <taxon>Actinomycetes</taxon>
        <taxon>Mycobacteriales</taxon>
        <taxon>Nocardiaceae</taxon>
        <taxon>Nocardia</taxon>
    </lineage>
</organism>
<dbReference type="RefSeq" id="WP_195005308.1">
    <property type="nucleotide sequence ID" value="NZ_JADLQN010000020.1"/>
</dbReference>
<dbReference type="Proteomes" id="UP000707731">
    <property type="component" value="Unassembled WGS sequence"/>
</dbReference>